<proteinExistence type="predicted"/>
<feature type="region of interest" description="Disordered" evidence="1">
    <location>
        <begin position="342"/>
        <end position="373"/>
    </location>
</feature>
<feature type="transmembrane region" description="Helical" evidence="2">
    <location>
        <begin position="83"/>
        <end position="101"/>
    </location>
</feature>
<gene>
    <name evidence="3" type="ORF">L201_001854</name>
</gene>
<accession>A0AAX4JQ19</accession>
<feature type="transmembrane region" description="Helical" evidence="2">
    <location>
        <begin position="107"/>
        <end position="129"/>
    </location>
</feature>
<evidence type="ECO:0008006" key="5">
    <source>
        <dbReference type="Google" id="ProtNLM"/>
    </source>
</evidence>
<keyword evidence="2" id="KW-0812">Transmembrane</keyword>
<feature type="compositionally biased region" description="Low complexity" evidence="1">
    <location>
        <begin position="351"/>
        <end position="362"/>
    </location>
</feature>
<dbReference type="AlphaFoldDB" id="A0AAX4JQ19"/>
<keyword evidence="2" id="KW-1133">Transmembrane helix</keyword>
<evidence type="ECO:0000256" key="1">
    <source>
        <dbReference type="SAM" id="MobiDB-lite"/>
    </source>
</evidence>
<feature type="transmembrane region" description="Helical" evidence="2">
    <location>
        <begin position="141"/>
        <end position="166"/>
    </location>
</feature>
<organism evidence="3 4">
    <name type="scientific">Kwoniella dendrophila CBS 6074</name>
    <dbReference type="NCBI Taxonomy" id="1295534"/>
    <lineage>
        <taxon>Eukaryota</taxon>
        <taxon>Fungi</taxon>
        <taxon>Dikarya</taxon>
        <taxon>Basidiomycota</taxon>
        <taxon>Agaricomycotina</taxon>
        <taxon>Tremellomycetes</taxon>
        <taxon>Tremellales</taxon>
        <taxon>Cryptococcaceae</taxon>
        <taxon>Kwoniella</taxon>
    </lineage>
</organism>
<sequence length="373" mass="40712">MSIIQQLTDSISAQISTLAPITLSVPTTPIFQLSKFIHHITNTPVHPVYFPYLRFGVIHAVRVTTVWAGLTKAKRGGGRLQDLFGYLVLAWGGSTVVSLLLNQPPSWLISFTPWIIYISIYTLLIPTGLSRYFIETCPKILFNVVGGLIDGMTRGTTITSLITLISNSSLLKIASEQNQNSSNGEIGIWTYMILSGIAISSGGVIVGLLGINENEWKLITPNLLKGGILNTLDFSSSSLIGLLWLILLNQNQSLESISKSLSNTLPQELKISSKDKDELSIIDIPHARAICVLVLGFILAIKGIILTFIANGIKTKLVNKIDKKTELYILDEKKSATRTEVIKTPIKIKQNSNSSGSSSVKSTPRKSPRAKSK</sequence>
<feature type="compositionally biased region" description="Basic residues" evidence="1">
    <location>
        <begin position="363"/>
        <end position="373"/>
    </location>
</feature>
<dbReference type="Proteomes" id="UP001355207">
    <property type="component" value="Chromosome 2"/>
</dbReference>
<feature type="transmembrane region" description="Helical" evidence="2">
    <location>
        <begin position="186"/>
        <end position="211"/>
    </location>
</feature>
<feature type="transmembrane region" description="Helical" evidence="2">
    <location>
        <begin position="287"/>
        <end position="310"/>
    </location>
</feature>
<reference evidence="3 4" key="1">
    <citation type="submission" date="2024-01" db="EMBL/GenBank/DDBJ databases">
        <title>Comparative genomics of Cryptococcus and Kwoniella reveals pathogenesis evolution and contrasting modes of karyotype evolution via chromosome fusion or intercentromeric recombination.</title>
        <authorList>
            <person name="Coelho M.A."/>
            <person name="David-Palma M."/>
            <person name="Shea T."/>
            <person name="Bowers K."/>
            <person name="McGinley-Smith S."/>
            <person name="Mohammad A.W."/>
            <person name="Gnirke A."/>
            <person name="Yurkov A.M."/>
            <person name="Nowrousian M."/>
            <person name="Sun S."/>
            <person name="Cuomo C.A."/>
            <person name="Heitman J."/>
        </authorList>
    </citation>
    <scope>NUCLEOTIDE SEQUENCE [LARGE SCALE GENOMIC DNA]</scope>
    <source>
        <strain evidence="3 4">CBS 6074</strain>
    </source>
</reference>
<evidence type="ECO:0000313" key="3">
    <source>
        <dbReference type="EMBL" id="WWC86973.1"/>
    </source>
</evidence>
<dbReference type="RefSeq" id="XP_066073736.1">
    <property type="nucleotide sequence ID" value="XM_066217639.1"/>
</dbReference>
<keyword evidence="2" id="KW-0472">Membrane</keyword>
<protein>
    <recommendedName>
        <fullName evidence="5">Transmembrane protein</fullName>
    </recommendedName>
</protein>
<keyword evidence="4" id="KW-1185">Reference proteome</keyword>
<name>A0AAX4JQ19_9TREE</name>
<dbReference type="GeneID" id="91092526"/>
<evidence type="ECO:0000313" key="4">
    <source>
        <dbReference type="Proteomes" id="UP001355207"/>
    </source>
</evidence>
<dbReference type="EMBL" id="CP144099">
    <property type="protein sequence ID" value="WWC86973.1"/>
    <property type="molecule type" value="Genomic_DNA"/>
</dbReference>
<feature type="transmembrane region" description="Helical" evidence="2">
    <location>
        <begin position="223"/>
        <end position="247"/>
    </location>
</feature>
<evidence type="ECO:0000256" key="2">
    <source>
        <dbReference type="SAM" id="Phobius"/>
    </source>
</evidence>